<evidence type="ECO:0000256" key="1">
    <source>
        <dbReference type="SAM" id="MobiDB-lite"/>
    </source>
</evidence>
<organism evidence="2 3">
    <name type="scientific">Cinara cedri</name>
    <dbReference type="NCBI Taxonomy" id="506608"/>
    <lineage>
        <taxon>Eukaryota</taxon>
        <taxon>Metazoa</taxon>
        <taxon>Ecdysozoa</taxon>
        <taxon>Arthropoda</taxon>
        <taxon>Hexapoda</taxon>
        <taxon>Insecta</taxon>
        <taxon>Pterygota</taxon>
        <taxon>Neoptera</taxon>
        <taxon>Paraneoptera</taxon>
        <taxon>Hemiptera</taxon>
        <taxon>Sternorrhyncha</taxon>
        <taxon>Aphidomorpha</taxon>
        <taxon>Aphidoidea</taxon>
        <taxon>Aphididae</taxon>
        <taxon>Lachninae</taxon>
        <taxon>Cinara</taxon>
    </lineage>
</organism>
<dbReference type="Proteomes" id="UP000325440">
    <property type="component" value="Unassembled WGS sequence"/>
</dbReference>
<dbReference type="EMBL" id="CABPRJ010000496">
    <property type="protein sequence ID" value="VVC29693.1"/>
    <property type="molecule type" value="Genomic_DNA"/>
</dbReference>
<accession>A0A5E4MBR3</accession>
<keyword evidence="3" id="KW-1185">Reference proteome</keyword>
<evidence type="ECO:0000313" key="3">
    <source>
        <dbReference type="Proteomes" id="UP000325440"/>
    </source>
</evidence>
<dbReference type="AlphaFoldDB" id="A0A5E4MBR3"/>
<protein>
    <submittedName>
        <fullName evidence="2">Uncharacterized protein</fullName>
    </submittedName>
</protein>
<proteinExistence type="predicted"/>
<name>A0A5E4MBR3_9HEMI</name>
<feature type="non-terminal residue" evidence="2">
    <location>
        <position position="231"/>
    </location>
</feature>
<sequence>MEAVLDEFYAQIMDKLERDELIPAYKRTQHREYLVTVVEGLCGPWCGGDRRRASEAALAGAVAHHGRAVRDNGSVCPLGKHHDILYVMARFAVDADAGPGPVAALLNAIYTNRCVQMYIKFSSISCLPDFPPTTVTAPVPVILGQICFFLYRILNEFSNALNMMRRRNAILWNTDPFDRRPGIRMSRRARFVSTAVAYDEHAPGDTIAAAAPGNRSKQTELLSGPNAPDFS</sequence>
<gene>
    <name evidence="2" type="ORF">CINCED_3A012168</name>
</gene>
<dbReference type="OrthoDB" id="6410987at2759"/>
<evidence type="ECO:0000313" key="2">
    <source>
        <dbReference type="EMBL" id="VVC29693.1"/>
    </source>
</evidence>
<reference evidence="2 3" key="1">
    <citation type="submission" date="2019-08" db="EMBL/GenBank/DDBJ databases">
        <authorList>
            <person name="Alioto T."/>
            <person name="Alioto T."/>
            <person name="Gomez Garrido J."/>
        </authorList>
    </citation>
    <scope>NUCLEOTIDE SEQUENCE [LARGE SCALE GENOMIC DNA]</scope>
</reference>
<feature type="region of interest" description="Disordered" evidence="1">
    <location>
        <begin position="207"/>
        <end position="231"/>
    </location>
</feature>